<dbReference type="InterPro" id="IPR013740">
    <property type="entry name" value="Redoxin"/>
</dbReference>
<keyword evidence="5" id="KW-0812">Transmembrane</keyword>
<dbReference type="PANTHER" id="PTHR42852">
    <property type="entry name" value="THIOL:DISULFIDE INTERCHANGE PROTEIN DSBE"/>
    <property type="match status" value="1"/>
</dbReference>
<gene>
    <name evidence="7" type="ORF">ACFPFW_11215</name>
</gene>
<dbReference type="InterPro" id="IPR013766">
    <property type="entry name" value="Thioredoxin_domain"/>
</dbReference>
<evidence type="ECO:0000259" key="6">
    <source>
        <dbReference type="PROSITE" id="PS51352"/>
    </source>
</evidence>
<comment type="caution">
    <text evidence="7">The sequence shown here is derived from an EMBL/GenBank/DDBJ whole genome shotgun (WGS) entry which is preliminary data.</text>
</comment>
<feature type="domain" description="Thioredoxin" evidence="6">
    <location>
        <begin position="69"/>
        <end position="215"/>
    </location>
</feature>
<dbReference type="PANTHER" id="PTHR42852:SF6">
    <property type="entry name" value="THIOL:DISULFIDE INTERCHANGE PROTEIN DSBE"/>
    <property type="match status" value="1"/>
</dbReference>
<organism evidence="7 8">
    <name type="scientific">Flaviflagellibacter deserti</name>
    <dbReference type="NCBI Taxonomy" id="2267266"/>
    <lineage>
        <taxon>Bacteria</taxon>
        <taxon>Pseudomonadati</taxon>
        <taxon>Pseudomonadota</taxon>
        <taxon>Alphaproteobacteria</taxon>
        <taxon>Hyphomicrobiales</taxon>
        <taxon>Flaviflagellibacter</taxon>
    </lineage>
</organism>
<protein>
    <submittedName>
        <fullName evidence="7">TlpA family protein disulfide reductase</fullName>
    </submittedName>
</protein>
<proteinExistence type="predicted"/>
<evidence type="ECO:0000256" key="5">
    <source>
        <dbReference type="SAM" id="Phobius"/>
    </source>
</evidence>
<dbReference type="Gene3D" id="3.40.30.10">
    <property type="entry name" value="Glutaredoxin"/>
    <property type="match status" value="1"/>
</dbReference>
<dbReference type="InterPro" id="IPR017937">
    <property type="entry name" value="Thioredoxin_CS"/>
</dbReference>
<dbReference type="CDD" id="cd02966">
    <property type="entry name" value="TlpA_like_family"/>
    <property type="match status" value="1"/>
</dbReference>
<dbReference type="EMBL" id="JBHSJF010000006">
    <property type="protein sequence ID" value="MFC5068579.1"/>
    <property type="molecule type" value="Genomic_DNA"/>
</dbReference>
<evidence type="ECO:0000256" key="4">
    <source>
        <dbReference type="ARBA" id="ARBA00023284"/>
    </source>
</evidence>
<sequence>MTDETKRSGSTVRLLALAAVLGIAAGVAAIYVRSAADSNQGALACAGDQKAIERMKPLARGEVAGVLVPDRPRALPELTFVNAQEQPLNLADFTGKTVLLNIWATWCVPCREEMPNLDRVQSELGSDKFEVVAVSIDLDGFKKSVPFLEELKLANINRYAEPTGKLFQALKMAGRAVGLPTTLIIDGSGCEIGYLPGPAVWDSEDGKALIKAAVGES</sequence>
<evidence type="ECO:0000313" key="7">
    <source>
        <dbReference type="EMBL" id="MFC5068579.1"/>
    </source>
</evidence>
<dbReference type="Proteomes" id="UP001595796">
    <property type="component" value="Unassembled WGS sequence"/>
</dbReference>
<keyword evidence="3" id="KW-1015">Disulfide bond</keyword>
<dbReference type="PROSITE" id="PS51352">
    <property type="entry name" value="THIOREDOXIN_2"/>
    <property type="match status" value="1"/>
</dbReference>
<evidence type="ECO:0000256" key="1">
    <source>
        <dbReference type="ARBA" id="ARBA00004196"/>
    </source>
</evidence>
<dbReference type="NCBIfam" id="NF047696">
    <property type="entry name" value="ThlDiSintTplARhiz"/>
    <property type="match status" value="1"/>
</dbReference>
<comment type="subcellular location">
    <subcellularLocation>
        <location evidence="1">Cell envelope</location>
    </subcellularLocation>
</comment>
<keyword evidence="5" id="KW-1133">Transmembrane helix</keyword>
<keyword evidence="8" id="KW-1185">Reference proteome</keyword>
<name>A0ABV9Z4X9_9HYPH</name>
<keyword evidence="4" id="KW-0676">Redox-active center</keyword>
<dbReference type="PROSITE" id="PS00194">
    <property type="entry name" value="THIOREDOXIN_1"/>
    <property type="match status" value="1"/>
</dbReference>
<accession>A0ABV9Z4X9</accession>
<keyword evidence="2" id="KW-0201">Cytochrome c-type biogenesis</keyword>
<feature type="transmembrane region" description="Helical" evidence="5">
    <location>
        <begin position="12"/>
        <end position="32"/>
    </location>
</feature>
<reference evidence="8" key="1">
    <citation type="journal article" date="2019" name="Int. J. Syst. Evol. Microbiol.">
        <title>The Global Catalogue of Microorganisms (GCM) 10K type strain sequencing project: providing services to taxonomists for standard genome sequencing and annotation.</title>
        <authorList>
            <consortium name="The Broad Institute Genomics Platform"/>
            <consortium name="The Broad Institute Genome Sequencing Center for Infectious Disease"/>
            <person name="Wu L."/>
            <person name="Ma J."/>
        </authorList>
    </citation>
    <scope>NUCLEOTIDE SEQUENCE [LARGE SCALE GENOMIC DNA]</scope>
    <source>
        <strain evidence="8">CGMCC 1.16444</strain>
    </source>
</reference>
<dbReference type="InterPro" id="IPR036249">
    <property type="entry name" value="Thioredoxin-like_sf"/>
</dbReference>
<dbReference type="Pfam" id="PF08534">
    <property type="entry name" value="Redoxin"/>
    <property type="match status" value="1"/>
</dbReference>
<evidence type="ECO:0000313" key="8">
    <source>
        <dbReference type="Proteomes" id="UP001595796"/>
    </source>
</evidence>
<evidence type="ECO:0000256" key="3">
    <source>
        <dbReference type="ARBA" id="ARBA00023157"/>
    </source>
</evidence>
<evidence type="ECO:0000256" key="2">
    <source>
        <dbReference type="ARBA" id="ARBA00022748"/>
    </source>
</evidence>
<dbReference type="InterPro" id="IPR050553">
    <property type="entry name" value="Thioredoxin_ResA/DsbE_sf"/>
</dbReference>
<keyword evidence="5" id="KW-0472">Membrane</keyword>
<dbReference type="SUPFAM" id="SSF52833">
    <property type="entry name" value="Thioredoxin-like"/>
    <property type="match status" value="1"/>
</dbReference>